<dbReference type="SMART" id="SM01411">
    <property type="entry name" value="Ephrin_rec_like"/>
    <property type="match status" value="2"/>
</dbReference>
<dbReference type="InterPro" id="IPR000742">
    <property type="entry name" value="EGF"/>
</dbReference>
<reference evidence="4" key="1">
    <citation type="submission" date="2015-07" db="EMBL/GenBank/DDBJ databases">
        <title>MeaNS - Measles Nucleotide Surveillance Program.</title>
        <authorList>
            <person name="Tran T."/>
            <person name="Druce J."/>
        </authorList>
    </citation>
    <scope>NUCLEOTIDE SEQUENCE</scope>
    <source>
        <strain evidence="4">UCB-OBI-ISO-001</strain>
        <tissue evidence="4">Gonad</tissue>
    </source>
</reference>
<feature type="non-terminal residue" evidence="4">
    <location>
        <position position="1"/>
    </location>
</feature>
<dbReference type="Gene3D" id="2.10.50.10">
    <property type="entry name" value="Tumor Necrosis Factor Receptor, subunit A, domain 2"/>
    <property type="match status" value="2"/>
</dbReference>
<organism evidence="4">
    <name type="scientific">Octopus bimaculoides</name>
    <name type="common">California two-spotted octopus</name>
    <dbReference type="NCBI Taxonomy" id="37653"/>
    <lineage>
        <taxon>Eukaryota</taxon>
        <taxon>Metazoa</taxon>
        <taxon>Spiralia</taxon>
        <taxon>Lophotrochozoa</taxon>
        <taxon>Mollusca</taxon>
        <taxon>Cephalopoda</taxon>
        <taxon>Coleoidea</taxon>
        <taxon>Octopodiformes</taxon>
        <taxon>Octopoda</taxon>
        <taxon>Incirrata</taxon>
        <taxon>Octopodidae</taxon>
        <taxon>Octopus</taxon>
    </lineage>
</organism>
<gene>
    <name evidence="4" type="ORF">OCBIM_22010173mg</name>
</gene>
<feature type="domain" description="EGF-like" evidence="3">
    <location>
        <begin position="144"/>
        <end position="179"/>
    </location>
</feature>
<dbReference type="EMBL" id="KQ427300">
    <property type="protein sequence ID" value="KOF67219.1"/>
    <property type="molecule type" value="Genomic_DNA"/>
</dbReference>
<keyword evidence="1" id="KW-1015">Disulfide bond</keyword>
<proteinExistence type="predicted"/>
<evidence type="ECO:0000256" key="2">
    <source>
        <dbReference type="SAM" id="Phobius"/>
    </source>
</evidence>
<feature type="transmembrane region" description="Helical" evidence="2">
    <location>
        <begin position="194"/>
        <end position="218"/>
    </location>
</feature>
<dbReference type="OrthoDB" id="6153301at2759"/>
<dbReference type="STRING" id="37653.A0A0L8FRA6"/>
<name>A0A0L8FRA6_OCTBM</name>
<evidence type="ECO:0000313" key="4">
    <source>
        <dbReference type="EMBL" id="KOF67219.1"/>
    </source>
</evidence>
<dbReference type="SUPFAM" id="SSF57184">
    <property type="entry name" value="Growth factor receptor domain"/>
    <property type="match status" value="1"/>
</dbReference>
<evidence type="ECO:0000259" key="3">
    <source>
        <dbReference type="PROSITE" id="PS50026"/>
    </source>
</evidence>
<comment type="caution">
    <text evidence="1">Lacks conserved residue(s) required for the propagation of feature annotation.</text>
</comment>
<dbReference type="PROSITE" id="PS50026">
    <property type="entry name" value="EGF_3"/>
    <property type="match status" value="1"/>
</dbReference>
<dbReference type="InterPro" id="IPR009030">
    <property type="entry name" value="Growth_fac_rcpt_cys_sf"/>
</dbReference>
<protein>
    <recommendedName>
        <fullName evidence="3">EGF-like domain-containing protein</fullName>
    </recommendedName>
</protein>
<keyword evidence="1" id="KW-0245">EGF-like domain</keyword>
<keyword evidence="2" id="KW-1133">Transmembrane helix</keyword>
<dbReference type="Gene3D" id="2.10.25.10">
    <property type="entry name" value="Laminin"/>
    <property type="match status" value="1"/>
</dbReference>
<dbReference type="SUPFAM" id="SSF57196">
    <property type="entry name" value="EGF/Laminin"/>
    <property type="match status" value="1"/>
</dbReference>
<dbReference type="AlphaFoldDB" id="A0A0L8FRA6"/>
<dbReference type="PROSITE" id="PS00022">
    <property type="entry name" value="EGF_1"/>
    <property type="match status" value="1"/>
</dbReference>
<keyword evidence="2" id="KW-0812">Transmembrane</keyword>
<dbReference type="Pfam" id="PF07699">
    <property type="entry name" value="Ephrin_rec_like"/>
    <property type="match status" value="2"/>
</dbReference>
<accession>A0A0L8FRA6</accession>
<sequence>NCSEGEQSTSSDSCVKCVIGTYRPAKDPVCIKCPSDFLTNGEGKTSEADCIIPPCNEGTYYNGSKCLNCALDEYQDEKYQRTCKSCPNGKYTSSEGTKDATSCTTYCKARKNVCPQNAICVDTDSGHNCTCITGYVLISNGTCVYACDTVYCLNGGTCARSRSLPMCICTKYYKGTICEQELSASELSKNTTDIIIGTSIGVTVAILFLILLITYICIRMRKSPRGDLAENGSHLHPFYEPVSKAHSVPYTNSLYEFSNSLSQSKR</sequence>
<keyword evidence="2" id="KW-0472">Membrane</keyword>
<feature type="disulfide bond" evidence="1">
    <location>
        <begin position="169"/>
        <end position="178"/>
    </location>
</feature>
<dbReference type="InterPro" id="IPR011641">
    <property type="entry name" value="Tyr-kin_ephrin_A/B_rcpt-like"/>
</dbReference>
<evidence type="ECO:0000256" key="1">
    <source>
        <dbReference type="PROSITE-ProRule" id="PRU00076"/>
    </source>
</evidence>
<dbReference type="SMART" id="SM00181">
    <property type="entry name" value="EGF"/>
    <property type="match status" value="3"/>
</dbReference>